<dbReference type="EMBL" id="JAAYYV010000075">
    <property type="protein sequence ID" value="NLF53344.1"/>
    <property type="molecule type" value="Genomic_DNA"/>
</dbReference>
<evidence type="ECO:0000313" key="3">
    <source>
        <dbReference type="Proteomes" id="UP000536534"/>
    </source>
</evidence>
<comment type="caution">
    <text evidence="2">The sequence shown here is derived from an EMBL/GenBank/DDBJ whole genome shotgun (WGS) entry which is preliminary data.</text>
</comment>
<name>A0A7X7LTX6_9RHOO</name>
<dbReference type="InterPro" id="IPR012336">
    <property type="entry name" value="Thioredoxin-like_fold"/>
</dbReference>
<dbReference type="InterPro" id="IPR036249">
    <property type="entry name" value="Thioredoxin-like_sf"/>
</dbReference>
<dbReference type="Pfam" id="PF13462">
    <property type="entry name" value="Thioredoxin_4"/>
    <property type="match status" value="1"/>
</dbReference>
<gene>
    <name evidence="2" type="ORF">GX576_02855</name>
</gene>
<reference evidence="2 3" key="1">
    <citation type="journal article" date="2020" name="Biotechnol. Biofuels">
        <title>New insights from the biogas microbiome by comprehensive genome-resolved metagenomics of nearly 1600 species originating from multiple anaerobic digesters.</title>
        <authorList>
            <person name="Campanaro S."/>
            <person name="Treu L."/>
            <person name="Rodriguez-R L.M."/>
            <person name="Kovalovszki A."/>
            <person name="Ziels R.M."/>
            <person name="Maus I."/>
            <person name="Zhu X."/>
            <person name="Kougias P.G."/>
            <person name="Basile A."/>
            <person name="Luo G."/>
            <person name="Schluter A."/>
            <person name="Konstantinidis K.T."/>
            <person name="Angelidaki I."/>
        </authorList>
    </citation>
    <scope>NUCLEOTIDE SEQUENCE [LARGE SCALE GENOMIC DNA]</scope>
    <source>
        <strain evidence="2">AS06rmzACSIP_256</strain>
    </source>
</reference>
<feature type="non-terminal residue" evidence="2">
    <location>
        <position position="89"/>
    </location>
</feature>
<dbReference type="Gene3D" id="3.40.30.10">
    <property type="entry name" value="Glutaredoxin"/>
    <property type="match status" value="1"/>
</dbReference>
<dbReference type="SUPFAM" id="SSF52833">
    <property type="entry name" value="Thioredoxin-like"/>
    <property type="match status" value="1"/>
</dbReference>
<proteinExistence type="predicted"/>
<dbReference type="AlphaFoldDB" id="A0A7X7LTX6"/>
<evidence type="ECO:0000313" key="2">
    <source>
        <dbReference type="EMBL" id="NLF53344.1"/>
    </source>
</evidence>
<protein>
    <submittedName>
        <fullName evidence="2">Thioredoxin domain-containing protein</fullName>
    </submittedName>
</protein>
<feature type="domain" description="Thioredoxin-like fold" evidence="1">
    <location>
        <begin position="39"/>
        <end position="88"/>
    </location>
</feature>
<sequence>MIGIVAGFKSERWPVIDRNAGRLQLGIRKVSLIDVAYDPAQPVLGNPNGELSIVEFFDYACPTCKTLHPHLKQIVADDGHIRLVMKDWP</sequence>
<evidence type="ECO:0000259" key="1">
    <source>
        <dbReference type="Pfam" id="PF13462"/>
    </source>
</evidence>
<organism evidence="2 3">
    <name type="scientific">Thauera phenolivorans</name>
    <dbReference type="NCBI Taxonomy" id="1792543"/>
    <lineage>
        <taxon>Bacteria</taxon>
        <taxon>Pseudomonadati</taxon>
        <taxon>Pseudomonadota</taxon>
        <taxon>Betaproteobacteria</taxon>
        <taxon>Rhodocyclales</taxon>
        <taxon>Zoogloeaceae</taxon>
        <taxon>Thauera</taxon>
    </lineage>
</organism>
<dbReference type="Proteomes" id="UP000536534">
    <property type="component" value="Unassembled WGS sequence"/>
</dbReference>
<accession>A0A7X7LTX6</accession>